<protein>
    <recommendedName>
        <fullName evidence="3">BAH domain-containing protein</fullName>
    </recommendedName>
</protein>
<sequence>MTMPVSEGPRAPQNLTFNWIGAPEDEGDYQYYSSFQFCDNRYDVGDHVYLIPEDVAAPLYLARIINAFEDSKAEGSERLCIQQGASPI</sequence>
<dbReference type="Gene3D" id="2.30.30.490">
    <property type="match status" value="1"/>
</dbReference>
<dbReference type="Proteomes" id="UP000054498">
    <property type="component" value="Unassembled WGS sequence"/>
</dbReference>
<keyword evidence="2" id="KW-1185">Reference proteome</keyword>
<name>A0A0D2KIL3_9CHLO</name>
<dbReference type="RefSeq" id="XP_013894633.1">
    <property type="nucleotide sequence ID" value="XM_014039179.1"/>
</dbReference>
<dbReference type="OrthoDB" id="541196at2759"/>
<evidence type="ECO:0000313" key="1">
    <source>
        <dbReference type="EMBL" id="KIY95613.1"/>
    </source>
</evidence>
<gene>
    <name evidence="1" type="ORF">MNEG_12348</name>
</gene>
<reference evidence="1 2" key="1">
    <citation type="journal article" date="2013" name="BMC Genomics">
        <title>Reconstruction of the lipid metabolism for the microalga Monoraphidium neglectum from its genome sequence reveals characteristics suitable for biofuel production.</title>
        <authorList>
            <person name="Bogen C."/>
            <person name="Al-Dilaimi A."/>
            <person name="Albersmeier A."/>
            <person name="Wichmann J."/>
            <person name="Grundmann M."/>
            <person name="Rupp O."/>
            <person name="Lauersen K.J."/>
            <person name="Blifernez-Klassen O."/>
            <person name="Kalinowski J."/>
            <person name="Goesmann A."/>
            <person name="Mussgnug J.H."/>
            <person name="Kruse O."/>
        </authorList>
    </citation>
    <scope>NUCLEOTIDE SEQUENCE [LARGE SCALE GENOMIC DNA]</scope>
    <source>
        <strain evidence="1 2">SAG 48.87</strain>
    </source>
</reference>
<dbReference type="KEGG" id="mng:MNEG_12348"/>
<dbReference type="GeneID" id="25729701"/>
<evidence type="ECO:0008006" key="3">
    <source>
        <dbReference type="Google" id="ProtNLM"/>
    </source>
</evidence>
<evidence type="ECO:0000313" key="2">
    <source>
        <dbReference type="Proteomes" id="UP000054498"/>
    </source>
</evidence>
<accession>A0A0D2KIL3</accession>
<dbReference type="EMBL" id="KK103418">
    <property type="protein sequence ID" value="KIY95613.1"/>
    <property type="molecule type" value="Genomic_DNA"/>
</dbReference>
<proteinExistence type="predicted"/>
<dbReference type="AlphaFoldDB" id="A0A0D2KIL3"/>
<dbReference type="InterPro" id="IPR043151">
    <property type="entry name" value="BAH_sf"/>
</dbReference>
<organism evidence="1 2">
    <name type="scientific">Monoraphidium neglectum</name>
    <dbReference type="NCBI Taxonomy" id="145388"/>
    <lineage>
        <taxon>Eukaryota</taxon>
        <taxon>Viridiplantae</taxon>
        <taxon>Chlorophyta</taxon>
        <taxon>core chlorophytes</taxon>
        <taxon>Chlorophyceae</taxon>
        <taxon>CS clade</taxon>
        <taxon>Sphaeropleales</taxon>
        <taxon>Selenastraceae</taxon>
        <taxon>Monoraphidium</taxon>
    </lineage>
</organism>